<reference evidence="1" key="2">
    <citation type="journal article" date="2021" name="PeerJ">
        <title>Extensive microbial diversity within the chicken gut microbiome revealed by metagenomics and culture.</title>
        <authorList>
            <person name="Gilroy R."/>
            <person name="Ravi A."/>
            <person name="Getino M."/>
            <person name="Pursley I."/>
            <person name="Horton D.L."/>
            <person name="Alikhan N.F."/>
            <person name="Baker D."/>
            <person name="Gharbi K."/>
            <person name="Hall N."/>
            <person name="Watson M."/>
            <person name="Adriaenssens E.M."/>
            <person name="Foster-Nyarko E."/>
            <person name="Jarju S."/>
            <person name="Secka A."/>
            <person name="Antonio M."/>
            <person name="Oren A."/>
            <person name="Chaudhuri R.R."/>
            <person name="La Ragione R."/>
            <person name="Hildebrand F."/>
            <person name="Pallen M.J."/>
        </authorList>
    </citation>
    <scope>NUCLEOTIDE SEQUENCE</scope>
    <source>
        <strain evidence="1">CHK176-6737</strain>
    </source>
</reference>
<reference evidence="1" key="1">
    <citation type="submission" date="2020-10" db="EMBL/GenBank/DDBJ databases">
        <authorList>
            <person name="Gilroy R."/>
        </authorList>
    </citation>
    <scope>NUCLEOTIDE SEQUENCE</scope>
    <source>
        <strain evidence="1">CHK176-6737</strain>
    </source>
</reference>
<sequence length="88" mass="10284">MNSKEENKMKNIPQNPNILYSFMRAKLHDGRERPGVLPGVSCKKRQNYFALRMLRLSILEPFSARRSAAFRESGFKCFCFLSFFIIFG</sequence>
<organism evidence="1 2">
    <name type="scientific">Candidatus Scybalenecus merdavium</name>
    <dbReference type="NCBI Taxonomy" id="2840939"/>
    <lineage>
        <taxon>Bacteria</taxon>
        <taxon>Bacillati</taxon>
        <taxon>Bacillota</taxon>
        <taxon>Clostridia</taxon>
        <taxon>Eubacteriales</taxon>
        <taxon>Oscillospiraceae</taxon>
        <taxon>Oscillospiraceae incertae sedis</taxon>
        <taxon>Candidatus Scybalenecus</taxon>
    </lineage>
</organism>
<proteinExistence type="predicted"/>
<evidence type="ECO:0000313" key="2">
    <source>
        <dbReference type="Proteomes" id="UP000824125"/>
    </source>
</evidence>
<dbReference type="EMBL" id="DVNM01000005">
    <property type="protein sequence ID" value="HIU68550.1"/>
    <property type="molecule type" value="Genomic_DNA"/>
</dbReference>
<name>A0A9D1MTA2_9FIRM</name>
<dbReference type="Proteomes" id="UP000824125">
    <property type="component" value="Unassembled WGS sequence"/>
</dbReference>
<accession>A0A9D1MTA2</accession>
<protein>
    <submittedName>
        <fullName evidence="1">Uncharacterized protein</fullName>
    </submittedName>
</protein>
<evidence type="ECO:0000313" key="1">
    <source>
        <dbReference type="EMBL" id="HIU68550.1"/>
    </source>
</evidence>
<gene>
    <name evidence="1" type="ORF">IAD23_01155</name>
</gene>
<comment type="caution">
    <text evidence="1">The sequence shown here is derived from an EMBL/GenBank/DDBJ whole genome shotgun (WGS) entry which is preliminary data.</text>
</comment>
<dbReference type="AlphaFoldDB" id="A0A9D1MTA2"/>